<dbReference type="AlphaFoldDB" id="A0ABD0YSH6"/>
<gene>
    <name evidence="3" type="ORF">AAG570_013180</name>
</gene>
<protein>
    <submittedName>
        <fullName evidence="3">Uncharacterized protein</fullName>
    </submittedName>
</protein>
<dbReference type="InterPro" id="IPR002164">
    <property type="entry name" value="NAP_family"/>
</dbReference>
<feature type="region of interest" description="Disordered" evidence="2">
    <location>
        <begin position="1"/>
        <end position="25"/>
    </location>
</feature>
<dbReference type="PANTHER" id="PTHR11875">
    <property type="entry name" value="TESTIS-SPECIFIC Y-ENCODED PROTEIN"/>
    <property type="match status" value="1"/>
</dbReference>
<evidence type="ECO:0000256" key="1">
    <source>
        <dbReference type="ARBA" id="ARBA00009947"/>
    </source>
</evidence>
<evidence type="ECO:0000256" key="2">
    <source>
        <dbReference type="SAM" id="MobiDB-lite"/>
    </source>
</evidence>
<dbReference type="InterPro" id="IPR037231">
    <property type="entry name" value="NAP-like_sf"/>
</dbReference>
<feature type="region of interest" description="Disordered" evidence="2">
    <location>
        <begin position="142"/>
        <end position="183"/>
    </location>
</feature>
<evidence type="ECO:0000313" key="4">
    <source>
        <dbReference type="Proteomes" id="UP001558652"/>
    </source>
</evidence>
<organism evidence="3 4">
    <name type="scientific">Ranatra chinensis</name>
    <dbReference type="NCBI Taxonomy" id="642074"/>
    <lineage>
        <taxon>Eukaryota</taxon>
        <taxon>Metazoa</taxon>
        <taxon>Ecdysozoa</taxon>
        <taxon>Arthropoda</taxon>
        <taxon>Hexapoda</taxon>
        <taxon>Insecta</taxon>
        <taxon>Pterygota</taxon>
        <taxon>Neoptera</taxon>
        <taxon>Paraneoptera</taxon>
        <taxon>Hemiptera</taxon>
        <taxon>Heteroptera</taxon>
        <taxon>Panheteroptera</taxon>
        <taxon>Nepomorpha</taxon>
        <taxon>Nepidae</taxon>
        <taxon>Ranatrinae</taxon>
        <taxon>Ranatra</taxon>
    </lineage>
</organism>
<comment type="similarity">
    <text evidence="1">Belongs to the nucleosome assembly protein (NAP) family.</text>
</comment>
<evidence type="ECO:0000313" key="3">
    <source>
        <dbReference type="EMBL" id="KAL1130242.1"/>
    </source>
</evidence>
<dbReference type="Proteomes" id="UP001558652">
    <property type="component" value="Unassembled WGS sequence"/>
</dbReference>
<dbReference type="Gene3D" id="1.20.5.1500">
    <property type="match status" value="1"/>
</dbReference>
<proteinExistence type="inferred from homology"/>
<name>A0ABD0YSH6_9HEMI</name>
<comment type="caution">
    <text evidence="3">The sequence shown here is derived from an EMBL/GenBank/DDBJ whole genome shotgun (WGS) entry which is preliminary data.</text>
</comment>
<reference evidence="3 4" key="1">
    <citation type="submission" date="2024-07" db="EMBL/GenBank/DDBJ databases">
        <title>Chromosome-level genome assembly of the water stick insect Ranatra chinensis (Heteroptera: Nepidae).</title>
        <authorList>
            <person name="Liu X."/>
        </authorList>
    </citation>
    <scope>NUCLEOTIDE SEQUENCE [LARGE SCALE GENOMIC DNA]</scope>
    <source>
        <strain evidence="3">Cailab_2021Rc</strain>
        <tissue evidence="3">Muscle</tissue>
    </source>
</reference>
<accession>A0ABD0YSH6</accession>
<dbReference type="SUPFAM" id="SSF143113">
    <property type="entry name" value="NAP-like"/>
    <property type="match status" value="1"/>
</dbReference>
<feature type="compositionally biased region" description="Basic and acidic residues" evidence="2">
    <location>
        <begin position="10"/>
        <end position="22"/>
    </location>
</feature>
<dbReference type="EMBL" id="JBFDAA010000008">
    <property type="protein sequence ID" value="KAL1130242.1"/>
    <property type="molecule type" value="Genomic_DNA"/>
</dbReference>
<sequence length="183" mass="21052">MASVTPAKKPKTDPDSEPKEYDSATQKALEEIDSCQNEIDALNEKASDDILKVEQKYNRLRKPFFEKRNEIIRKIPNFWFTAGPDSLWLSRFVWVSHGLVESREEMHALPSPPHLVPAWESVLGEEEEEEEESAIVVEDDSLIVGEDEECEEENVEDSGDVEEENQTIDIDDEEDEEIEEELD</sequence>
<keyword evidence="4" id="KW-1185">Reference proteome</keyword>